<dbReference type="KEGG" id="pti:PHATRDRAFT_48110"/>
<sequence length="434" mass="47987">MLNNTLSTTLMLTHSAIERNSCNRMQRRVRNKISLALTFLLSTTAIVACARTHAFVAVPSPTPKRIVSPQHSVLALSTDTSLDRNLDASEKQSPPIRPCYYKTPEGRWKPRIELSALALGQELQGYVVQELLDGVTGPKVFLEVGVGRTTRQRVFNETDVVSAARPESGWKIVYAMLRLGSKGTKSSVTQKRAARLRKKTAGTPVFVSKIRSENGQLEVCLNEFDVERSATPKVSASSFPIGKELTGTIKRIEPYGVMIDVGANRLGLLHIRKVADLYGSFIDKAQGLEEAGLELNTKVKVQIASNEGKQLFLDFTNDVKEEGRLEREEREREKQERYERWLARNQLMAVPGENETTSVAVPSDIFSVEDVDSNVSTTISDEESLLSEEEAAAWAVFATGGSTSVSVPSVVEEEDEDDYDEDRDIEDALGLGTY</sequence>
<dbReference type="AlphaFoldDB" id="B7G608"/>
<dbReference type="PROSITE" id="PS50126">
    <property type="entry name" value="S1"/>
    <property type="match status" value="1"/>
</dbReference>
<accession>B7G608</accession>
<organism evidence="3 4">
    <name type="scientific">Phaeodactylum tricornutum (strain CCAP 1055/1)</name>
    <dbReference type="NCBI Taxonomy" id="556484"/>
    <lineage>
        <taxon>Eukaryota</taxon>
        <taxon>Sar</taxon>
        <taxon>Stramenopiles</taxon>
        <taxon>Ochrophyta</taxon>
        <taxon>Bacillariophyta</taxon>
        <taxon>Bacillariophyceae</taxon>
        <taxon>Bacillariophycidae</taxon>
        <taxon>Naviculales</taxon>
        <taxon>Phaeodactylaceae</taxon>
        <taxon>Phaeodactylum</taxon>
    </lineage>
</organism>
<evidence type="ECO:0000313" key="4">
    <source>
        <dbReference type="Proteomes" id="UP000000759"/>
    </source>
</evidence>
<dbReference type="InParanoid" id="B7G608"/>
<reference evidence="4" key="2">
    <citation type="submission" date="2008-08" db="EMBL/GenBank/DDBJ databases">
        <authorList>
            <consortium name="Diatom Consortium"/>
            <person name="Grigoriev I."/>
            <person name="Grimwood J."/>
            <person name="Kuo A."/>
            <person name="Otillar R.P."/>
            <person name="Salamov A."/>
            <person name="Detter J.C."/>
            <person name="Lindquist E."/>
            <person name="Shapiro H."/>
            <person name="Lucas S."/>
            <person name="Glavina del Rio T."/>
            <person name="Pitluck S."/>
            <person name="Rokhsar D."/>
            <person name="Bowler C."/>
        </authorList>
    </citation>
    <scope>GENOME REANNOTATION</scope>
    <source>
        <strain evidence="4">CCAP 1055/1</strain>
    </source>
</reference>
<evidence type="ECO:0000256" key="1">
    <source>
        <dbReference type="SAM" id="MobiDB-lite"/>
    </source>
</evidence>
<dbReference type="GeneID" id="7203468"/>
<dbReference type="GO" id="GO:0003676">
    <property type="term" value="F:nucleic acid binding"/>
    <property type="evidence" value="ECO:0007669"/>
    <property type="project" value="InterPro"/>
</dbReference>
<name>B7G608_PHATC</name>
<feature type="region of interest" description="Disordered" evidence="1">
    <location>
        <begin position="405"/>
        <end position="434"/>
    </location>
</feature>
<gene>
    <name evidence="3" type="ORF">PHATRDRAFT_48110</name>
</gene>
<reference evidence="3 4" key="1">
    <citation type="journal article" date="2008" name="Nature">
        <title>The Phaeodactylum genome reveals the evolutionary history of diatom genomes.</title>
        <authorList>
            <person name="Bowler C."/>
            <person name="Allen A.E."/>
            <person name="Badger J.H."/>
            <person name="Grimwood J."/>
            <person name="Jabbari K."/>
            <person name="Kuo A."/>
            <person name="Maheswari U."/>
            <person name="Martens C."/>
            <person name="Maumus F."/>
            <person name="Otillar R.P."/>
            <person name="Rayko E."/>
            <person name="Salamov A."/>
            <person name="Vandepoele K."/>
            <person name="Beszteri B."/>
            <person name="Gruber A."/>
            <person name="Heijde M."/>
            <person name="Katinka M."/>
            <person name="Mock T."/>
            <person name="Valentin K."/>
            <person name="Verret F."/>
            <person name="Berges J.A."/>
            <person name="Brownlee C."/>
            <person name="Cadoret J.P."/>
            <person name="Chiovitti A."/>
            <person name="Choi C.J."/>
            <person name="Coesel S."/>
            <person name="De Martino A."/>
            <person name="Detter J.C."/>
            <person name="Durkin C."/>
            <person name="Falciatore A."/>
            <person name="Fournet J."/>
            <person name="Haruta M."/>
            <person name="Huysman M.J."/>
            <person name="Jenkins B.D."/>
            <person name="Jiroutova K."/>
            <person name="Jorgensen R.E."/>
            <person name="Joubert Y."/>
            <person name="Kaplan A."/>
            <person name="Kroger N."/>
            <person name="Kroth P.G."/>
            <person name="La Roche J."/>
            <person name="Lindquist E."/>
            <person name="Lommer M."/>
            <person name="Martin-Jezequel V."/>
            <person name="Lopez P.J."/>
            <person name="Lucas S."/>
            <person name="Mangogna M."/>
            <person name="McGinnis K."/>
            <person name="Medlin L.K."/>
            <person name="Montsant A."/>
            <person name="Oudot-Le Secq M.P."/>
            <person name="Napoli C."/>
            <person name="Obornik M."/>
            <person name="Parker M.S."/>
            <person name="Petit J.L."/>
            <person name="Porcel B.M."/>
            <person name="Poulsen N."/>
            <person name="Robison M."/>
            <person name="Rychlewski L."/>
            <person name="Rynearson T.A."/>
            <person name="Schmutz J."/>
            <person name="Shapiro H."/>
            <person name="Siaut M."/>
            <person name="Stanley M."/>
            <person name="Sussman M.R."/>
            <person name="Taylor A.R."/>
            <person name="Vardi A."/>
            <person name="von Dassow P."/>
            <person name="Vyverman W."/>
            <person name="Willis A."/>
            <person name="Wyrwicz L.S."/>
            <person name="Rokhsar D.S."/>
            <person name="Weissenbach J."/>
            <person name="Armbrust E.V."/>
            <person name="Green B.R."/>
            <person name="Van de Peer Y."/>
            <person name="Grigoriev I.V."/>
        </authorList>
    </citation>
    <scope>NUCLEOTIDE SEQUENCE [LARGE SCALE GENOMIC DNA]</scope>
    <source>
        <strain evidence="3 4">CCAP 1055/1</strain>
    </source>
</reference>
<dbReference type="PaxDb" id="2850-Phatr48110"/>
<dbReference type="Proteomes" id="UP000000759">
    <property type="component" value="Chromosome 16"/>
</dbReference>
<dbReference type="SMART" id="SM00316">
    <property type="entry name" value="S1"/>
    <property type="match status" value="1"/>
</dbReference>
<dbReference type="RefSeq" id="XP_002182642.1">
    <property type="nucleotide sequence ID" value="XM_002182606.1"/>
</dbReference>
<dbReference type="InterPro" id="IPR012340">
    <property type="entry name" value="NA-bd_OB-fold"/>
</dbReference>
<dbReference type="Gene3D" id="2.40.50.140">
    <property type="entry name" value="Nucleic acid-binding proteins"/>
    <property type="match status" value="1"/>
</dbReference>
<evidence type="ECO:0000259" key="2">
    <source>
        <dbReference type="PROSITE" id="PS50126"/>
    </source>
</evidence>
<dbReference type="OrthoDB" id="48171at2759"/>
<protein>
    <recommendedName>
        <fullName evidence="2">S1 motif domain-containing protein</fullName>
    </recommendedName>
</protein>
<dbReference type="HOGENOM" id="CLU_671698_0_0_1"/>
<keyword evidence="4" id="KW-1185">Reference proteome</keyword>
<dbReference type="InterPro" id="IPR003029">
    <property type="entry name" value="S1_domain"/>
</dbReference>
<proteinExistence type="predicted"/>
<feature type="compositionally biased region" description="Acidic residues" evidence="1">
    <location>
        <begin position="411"/>
        <end position="427"/>
    </location>
</feature>
<evidence type="ECO:0000313" key="3">
    <source>
        <dbReference type="EMBL" id="EEC45929.1"/>
    </source>
</evidence>
<dbReference type="SUPFAM" id="SSF50249">
    <property type="entry name" value="Nucleic acid-binding proteins"/>
    <property type="match status" value="1"/>
</dbReference>
<feature type="domain" description="S1 motif" evidence="2">
    <location>
        <begin position="242"/>
        <end position="316"/>
    </location>
</feature>
<dbReference type="EMBL" id="CM000618">
    <property type="protein sequence ID" value="EEC45929.1"/>
    <property type="molecule type" value="Genomic_DNA"/>
</dbReference>